<sequence length="102" mass="11264">MIKIQITTVAELGEVIRATRKANNIRLDDVASMAGLSPVFVGDVEYGKSTVQMGRVLQLLRELGLKLVVDVPVSTMPELQKIHERGGLVRPGMRKNQPDLEK</sequence>
<dbReference type="OrthoDB" id="9156632at2"/>
<evidence type="ECO:0000313" key="3">
    <source>
        <dbReference type="Proteomes" id="UP000247792"/>
    </source>
</evidence>
<dbReference type="Gene3D" id="1.10.260.40">
    <property type="entry name" value="lambda repressor-like DNA-binding domains"/>
    <property type="match status" value="1"/>
</dbReference>
<reference evidence="2 3" key="1">
    <citation type="submission" date="2018-05" db="EMBL/GenBank/DDBJ databases">
        <title>Genomic Encyclopedia of Type Strains, Phase IV (KMG-IV): sequencing the most valuable type-strain genomes for metagenomic binning, comparative biology and taxonomic classification.</title>
        <authorList>
            <person name="Goeker M."/>
        </authorList>
    </citation>
    <scope>NUCLEOTIDE SEQUENCE [LARGE SCALE GENOMIC DNA]</scope>
    <source>
        <strain evidence="2 3">DSM 19792</strain>
    </source>
</reference>
<gene>
    <name evidence="2" type="ORF">DFR42_11949</name>
</gene>
<dbReference type="Proteomes" id="UP000247792">
    <property type="component" value="Unassembled WGS sequence"/>
</dbReference>
<evidence type="ECO:0000313" key="2">
    <source>
        <dbReference type="EMBL" id="PXX36842.1"/>
    </source>
</evidence>
<name>A0A318J7X4_9BURK</name>
<dbReference type="InterPro" id="IPR010982">
    <property type="entry name" value="Lambda_DNA-bd_dom_sf"/>
</dbReference>
<dbReference type="EMBL" id="QJKB01000019">
    <property type="protein sequence ID" value="PXX36842.1"/>
    <property type="molecule type" value="Genomic_DNA"/>
</dbReference>
<keyword evidence="3" id="KW-1185">Reference proteome</keyword>
<feature type="domain" description="HTH cro/C1-type" evidence="1">
    <location>
        <begin position="16"/>
        <end position="74"/>
    </location>
</feature>
<organism evidence="2 3">
    <name type="scientific">Undibacterium pigrum</name>
    <dbReference type="NCBI Taxonomy" id="401470"/>
    <lineage>
        <taxon>Bacteria</taxon>
        <taxon>Pseudomonadati</taxon>
        <taxon>Pseudomonadota</taxon>
        <taxon>Betaproteobacteria</taxon>
        <taxon>Burkholderiales</taxon>
        <taxon>Oxalobacteraceae</taxon>
        <taxon>Undibacterium</taxon>
    </lineage>
</organism>
<dbReference type="CDD" id="cd00093">
    <property type="entry name" value="HTH_XRE"/>
    <property type="match status" value="1"/>
</dbReference>
<dbReference type="InterPro" id="IPR001387">
    <property type="entry name" value="Cro/C1-type_HTH"/>
</dbReference>
<proteinExistence type="predicted"/>
<evidence type="ECO:0000259" key="1">
    <source>
        <dbReference type="PROSITE" id="PS50943"/>
    </source>
</evidence>
<dbReference type="RefSeq" id="WP_110258184.1">
    <property type="nucleotide sequence ID" value="NZ_QJKB01000019.1"/>
</dbReference>
<accession>A0A318J7X4</accession>
<protein>
    <submittedName>
        <fullName evidence="2">Helix-turn-helix protein</fullName>
    </submittedName>
</protein>
<comment type="caution">
    <text evidence="2">The sequence shown here is derived from an EMBL/GenBank/DDBJ whole genome shotgun (WGS) entry which is preliminary data.</text>
</comment>
<dbReference type="GO" id="GO:0003677">
    <property type="term" value="F:DNA binding"/>
    <property type="evidence" value="ECO:0007669"/>
    <property type="project" value="InterPro"/>
</dbReference>
<dbReference type="SUPFAM" id="SSF47413">
    <property type="entry name" value="lambda repressor-like DNA-binding domains"/>
    <property type="match status" value="1"/>
</dbReference>
<dbReference type="PROSITE" id="PS50943">
    <property type="entry name" value="HTH_CROC1"/>
    <property type="match status" value="1"/>
</dbReference>
<dbReference type="Pfam" id="PF01381">
    <property type="entry name" value="HTH_3"/>
    <property type="match status" value="1"/>
</dbReference>
<dbReference type="AlphaFoldDB" id="A0A318J7X4"/>
<dbReference type="SMART" id="SM00530">
    <property type="entry name" value="HTH_XRE"/>
    <property type="match status" value="1"/>
</dbReference>